<dbReference type="GO" id="GO:0016616">
    <property type="term" value="F:oxidoreductase activity, acting on the CH-OH group of donors, NAD or NADP as acceptor"/>
    <property type="evidence" value="ECO:0007669"/>
    <property type="project" value="InterPro"/>
</dbReference>
<dbReference type="AlphaFoldDB" id="A0AA48GRC2"/>
<dbReference type="PANTHER" id="PTHR43761:SF1">
    <property type="entry name" value="D-ISOMER SPECIFIC 2-HYDROXYACID DEHYDROGENASE CATALYTIC DOMAIN-CONTAINING PROTEIN-RELATED"/>
    <property type="match status" value="1"/>
</dbReference>
<organism evidence="7 8">
    <name type="scientific">Mesoterricola sediminis</name>
    <dbReference type="NCBI Taxonomy" id="2927980"/>
    <lineage>
        <taxon>Bacteria</taxon>
        <taxon>Pseudomonadati</taxon>
        <taxon>Acidobacteriota</taxon>
        <taxon>Holophagae</taxon>
        <taxon>Holophagales</taxon>
        <taxon>Holophagaceae</taxon>
        <taxon>Mesoterricola</taxon>
    </lineage>
</organism>
<dbReference type="PANTHER" id="PTHR43761">
    <property type="entry name" value="D-ISOMER SPECIFIC 2-HYDROXYACID DEHYDROGENASE FAMILY PROTEIN (AFU_ORTHOLOGUE AFUA_1G13630)"/>
    <property type="match status" value="1"/>
</dbReference>
<dbReference type="InterPro" id="IPR036291">
    <property type="entry name" value="NAD(P)-bd_dom_sf"/>
</dbReference>
<evidence type="ECO:0000259" key="5">
    <source>
        <dbReference type="Pfam" id="PF00389"/>
    </source>
</evidence>
<comment type="similarity">
    <text evidence="1 4">Belongs to the D-isomer specific 2-hydroxyacid dehydrogenase family.</text>
</comment>
<dbReference type="SUPFAM" id="SSF51735">
    <property type="entry name" value="NAD(P)-binding Rossmann-fold domains"/>
    <property type="match status" value="1"/>
</dbReference>
<dbReference type="InterPro" id="IPR050418">
    <property type="entry name" value="D-iso_2-hydroxyacid_DH_PdxB"/>
</dbReference>
<feature type="domain" description="D-isomer specific 2-hydroxyacid dehydrogenase catalytic" evidence="5">
    <location>
        <begin position="29"/>
        <end position="288"/>
    </location>
</feature>
<dbReference type="SUPFAM" id="SSF52283">
    <property type="entry name" value="Formate/glycerate dehydrogenase catalytic domain-like"/>
    <property type="match status" value="1"/>
</dbReference>
<dbReference type="InterPro" id="IPR006140">
    <property type="entry name" value="D-isomer_DH_NAD-bd"/>
</dbReference>
<evidence type="ECO:0000313" key="7">
    <source>
        <dbReference type="EMBL" id="BDU76179.1"/>
    </source>
</evidence>
<dbReference type="GO" id="GO:0051287">
    <property type="term" value="F:NAD binding"/>
    <property type="evidence" value="ECO:0007669"/>
    <property type="project" value="InterPro"/>
</dbReference>
<sequence length="290" mass="31255">MKILIADAFDASLPKRLEPFGEVFTDMGRLAEANVLLIRSKTTVTADLVEKAPNLKLVIRGGVGLDNVDKEACKAKGIQVMNTPAASSVAVAEMAMAFMVAIPARLLEAHMAMKEGKFPKNELKRTELFRKTLGLIGAGAIATEVAKRAQAFGMKVVAYDPFLQGHPIAELKSLDEVLKEADVISIHTPLTDQTRGMFNAETIAKMKDGVIIVNTGRGKVIVEKDMAAALEAGKVRAYGTDVWFSDPPPADCPLLTAKNVFMAPHLGASSKENLLRIGDIVVEILSQFKI</sequence>
<dbReference type="CDD" id="cd12173">
    <property type="entry name" value="PGDH_4"/>
    <property type="match status" value="1"/>
</dbReference>
<feature type="domain" description="D-isomer specific 2-hydroxyacid dehydrogenase NAD-binding" evidence="6">
    <location>
        <begin position="96"/>
        <end position="267"/>
    </location>
</feature>
<dbReference type="PROSITE" id="PS00670">
    <property type="entry name" value="D_2_HYDROXYACID_DH_2"/>
    <property type="match status" value="1"/>
</dbReference>
<dbReference type="Proteomes" id="UP001228113">
    <property type="component" value="Chromosome"/>
</dbReference>
<dbReference type="InterPro" id="IPR029753">
    <property type="entry name" value="D-isomer_DH_CS"/>
</dbReference>
<accession>A0AA48GRC2</accession>
<dbReference type="KEGG" id="msea:METESE_11370"/>
<dbReference type="InterPro" id="IPR006139">
    <property type="entry name" value="D-isomer_2_OHA_DH_cat_dom"/>
</dbReference>
<evidence type="ECO:0000256" key="2">
    <source>
        <dbReference type="ARBA" id="ARBA00023002"/>
    </source>
</evidence>
<evidence type="ECO:0000256" key="3">
    <source>
        <dbReference type="ARBA" id="ARBA00023027"/>
    </source>
</evidence>
<name>A0AA48GRC2_9BACT</name>
<evidence type="ECO:0000256" key="4">
    <source>
        <dbReference type="RuleBase" id="RU003719"/>
    </source>
</evidence>
<dbReference type="PROSITE" id="PS00671">
    <property type="entry name" value="D_2_HYDROXYACID_DH_3"/>
    <property type="match status" value="1"/>
</dbReference>
<dbReference type="Gene3D" id="3.40.50.720">
    <property type="entry name" value="NAD(P)-binding Rossmann-like Domain"/>
    <property type="match status" value="2"/>
</dbReference>
<evidence type="ECO:0000313" key="8">
    <source>
        <dbReference type="Proteomes" id="UP001228113"/>
    </source>
</evidence>
<evidence type="ECO:0000256" key="1">
    <source>
        <dbReference type="ARBA" id="ARBA00005854"/>
    </source>
</evidence>
<reference evidence="7" key="1">
    <citation type="journal article" date="2023" name="Int. J. Syst. Evol. Microbiol.">
        <title>Mesoterricola silvestris gen. nov., sp. nov., Mesoterricola sediminis sp. nov., Geothrix oryzae sp. nov., Geothrix edaphica sp. nov., Geothrix rubra sp. nov., and Geothrix limicola sp. nov., six novel members of Acidobacteriota isolated from soils.</title>
        <authorList>
            <person name="Itoh H."/>
            <person name="Sugisawa Y."/>
            <person name="Mise K."/>
            <person name="Xu Z."/>
            <person name="Kuniyasu M."/>
            <person name="Ushijima N."/>
            <person name="Kawano K."/>
            <person name="Kobayashi E."/>
            <person name="Shiratori Y."/>
            <person name="Masuda Y."/>
            <person name="Senoo K."/>
        </authorList>
    </citation>
    <scope>NUCLEOTIDE SEQUENCE</scope>
    <source>
        <strain evidence="7">W786</strain>
    </source>
</reference>
<dbReference type="Pfam" id="PF00389">
    <property type="entry name" value="2-Hacid_dh"/>
    <property type="match status" value="1"/>
</dbReference>
<evidence type="ECO:0000259" key="6">
    <source>
        <dbReference type="Pfam" id="PF02826"/>
    </source>
</evidence>
<dbReference type="RefSeq" id="WP_243334118.1">
    <property type="nucleotide sequence ID" value="NZ_AP027081.1"/>
</dbReference>
<protein>
    <submittedName>
        <fullName evidence="7">Hydroxypyruvate reductase</fullName>
    </submittedName>
</protein>
<keyword evidence="2 4" id="KW-0560">Oxidoreductase</keyword>
<dbReference type="EMBL" id="AP027081">
    <property type="protein sequence ID" value="BDU76179.1"/>
    <property type="molecule type" value="Genomic_DNA"/>
</dbReference>
<keyword evidence="3" id="KW-0520">NAD</keyword>
<proteinExistence type="inferred from homology"/>
<gene>
    <name evidence="7" type="ORF">METESE_11370</name>
</gene>
<dbReference type="Pfam" id="PF02826">
    <property type="entry name" value="2-Hacid_dh_C"/>
    <property type="match status" value="1"/>
</dbReference>
<keyword evidence="8" id="KW-1185">Reference proteome</keyword>